<dbReference type="GO" id="GO:0003684">
    <property type="term" value="F:damaged DNA binding"/>
    <property type="evidence" value="ECO:0007669"/>
    <property type="project" value="TreeGrafter"/>
</dbReference>
<evidence type="ECO:0000256" key="6">
    <source>
        <dbReference type="ARBA" id="ARBA00023242"/>
    </source>
</evidence>
<dbReference type="InterPro" id="IPR040227">
    <property type="entry name" value="Nibrin-rel"/>
</dbReference>
<dbReference type="Pfam" id="PF00498">
    <property type="entry name" value="FHA"/>
    <property type="match status" value="1"/>
</dbReference>
<proteinExistence type="inferred from homology"/>
<dbReference type="VEuPathDB" id="VectorBase:AFUN006180"/>
<dbReference type="VEuPathDB" id="VectorBase:AFUN2_014427"/>
<dbReference type="GO" id="GO:0007095">
    <property type="term" value="P:mitotic G2 DNA damage checkpoint signaling"/>
    <property type="evidence" value="ECO:0007669"/>
    <property type="project" value="InterPro"/>
</dbReference>
<feature type="compositionally biased region" description="Low complexity" evidence="9">
    <location>
        <begin position="548"/>
        <end position="561"/>
    </location>
</feature>
<dbReference type="Pfam" id="PF16770">
    <property type="entry name" value="RTT107_BRCT_5"/>
    <property type="match status" value="1"/>
</dbReference>
<dbReference type="GO" id="GO:0030870">
    <property type="term" value="C:Mre11 complex"/>
    <property type="evidence" value="ECO:0007669"/>
    <property type="project" value="InterPro"/>
</dbReference>
<dbReference type="STRING" id="62324.A0A182RIW4"/>
<evidence type="ECO:0000256" key="1">
    <source>
        <dbReference type="ARBA" id="ARBA00004123"/>
    </source>
</evidence>
<dbReference type="InterPro" id="IPR043014">
    <property type="entry name" value="Nibrin_BRCT2_sf"/>
</dbReference>
<organism evidence="11">
    <name type="scientific">Anopheles funestus</name>
    <name type="common">African malaria mosquito</name>
    <dbReference type="NCBI Taxonomy" id="62324"/>
    <lineage>
        <taxon>Eukaryota</taxon>
        <taxon>Metazoa</taxon>
        <taxon>Ecdysozoa</taxon>
        <taxon>Arthropoda</taxon>
        <taxon>Hexapoda</taxon>
        <taxon>Insecta</taxon>
        <taxon>Pterygota</taxon>
        <taxon>Neoptera</taxon>
        <taxon>Endopterygota</taxon>
        <taxon>Diptera</taxon>
        <taxon>Nematocera</taxon>
        <taxon>Culicoidea</taxon>
        <taxon>Culicidae</taxon>
        <taxon>Anophelinae</taxon>
        <taxon>Anopheles</taxon>
    </lineage>
</organism>
<dbReference type="PANTHER" id="PTHR12162:SF0">
    <property type="entry name" value="NIBRIN"/>
    <property type="match status" value="1"/>
</dbReference>
<comment type="subcellular location">
    <subcellularLocation>
        <location evidence="2">Chromosome</location>
    </subcellularLocation>
    <subcellularLocation>
        <location evidence="1">Nucleus</location>
    </subcellularLocation>
</comment>
<dbReference type="InterPro" id="IPR036420">
    <property type="entry name" value="BRCT_dom_sf"/>
</dbReference>
<protein>
    <recommendedName>
        <fullName evidence="10">FHA domain-containing protein</fullName>
    </recommendedName>
</protein>
<evidence type="ECO:0000256" key="2">
    <source>
        <dbReference type="ARBA" id="ARBA00004286"/>
    </source>
</evidence>
<name>A0A182RIW4_ANOFN</name>
<keyword evidence="3" id="KW-0158">Chromosome</keyword>
<dbReference type="EnsemblMetazoa" id="AFUN006180-RA">
    <property type="protein sequence ID" value="AFUN006180-PA"/>
    <property type="gene ID" value="AFUN006180"/>
</dbReference>
<dbReference type="GO" id="GO:0005694">
    <property type="term" value="C:chromosome"/>
    <property type="evidence" value="ECO:0007669"/>
    <property type="project" value="UniProtKB-SubCell"/>
</dbReference>
<dbReference type="InterPro" id="IPR001357">
    <property type="entry name" value="BRCT_dom"/>
</dbReference>
<dbReference type="GO" id="GO:0000724">
    <property type="term" value="P:double-strand break repair via homologous recombination"/>
    <property type="evidence" value="ECO:0007669"/>
    <property type="project" value="TreeGrafter"/>
</dbReference>
<sequence length="772" mass="85839">MWYLTNNKTQHVYYLVTQSAGHTVGRTGTDLIITGDDSISRNHAMLQPTKHVLNLTDTGSRYGSYVNENIAKTVAISRDQATPLQAGDTIRFGRCGSIWQVGKVDFRCLTSTLIMDEKLKTILQKIGAELVPNYTVGLTHLIMPTITITTKFLQCLVGQVPIVQPEYFQTIDRDCIGQGKALPAVKDFLPTCTEPYIRNEPQLFCRNPARSDLFKGKEFIFLNTAQLGQFENIVKLAGGVCLCAQREKIAKSRFLKPNVITIKLKSCGSSQSQSFDTLSQYLTSRGRRMVPDLEIGLALIFCSTEKYCNPEYNFAFNIEEQHSSMESGEMLAKNTEQQTENMDAKGTNVAEVNTIPETEPPHPESKRQNTIASNQPTNSNVKSMATRSTASFLVPKAVSPKGTVSVERRKSKRMQEALTDKSETVDHEVGSLPKRPRRTDTPMESVSYSPVVDSKLTESEREGSELHIPETQPSSSSALSQALEARGFRGVNRHSMEVGSNRVDKQPAKNRCAVNLNQNLDDDDLLIFDDLAPPKKPRMEKTNDKASTLKNNSTSSTTRSSQVVRNNKNTPVEEENLFSFDELPTRQQGRTASQRKASKTTATLDTVNNNVSKSPPTVSPDASLSRPVGVQNRSTSNDSTLHSHREFIKPVQLSTNGWLSSTLCGLKKVDEGEVEKSFNEMKIKSEPLDDADDPYGLQKDCKKWNKSMENAIPVREVSMKLVAHRPIDVSGQEVSCIAPDGGKNFKAFVKKRNYPVQRIILSTKSVCIQREN</sequence>
<evidence type="ECO:0000256" key="7">
    <source>
        <dbReference type="ARBA" id="ARBA00023306"/>
    </source>
</evidence>
<keyword evidence="5" id="KW-0234">DNA repair</keyword>
<dbReference type="PANTHER" id="PTHR12162">
    <property type="entry name" value="NIBRIN-RELATED"/>
    <property type="match status" value="1"/>
</dbReference>
<feature type="compositionally biased region" description="Polar residues" evidence="9">
    <location>
        <begin position="585"/>
        <end position="622"/>
    </location>
</feature>
<reference evidence="11" key="1">
    <citation type="submission" date="2020-05" db="UniProtKB">
        <authorList>
            <consortium name="EnsemblMetazoa"/>
        </authorList>
    </citation>
    <scope>IDENTIFICATION</scope>
    <source>
        <strain evidence="11">FUMOZ</strain>
    </source>
</reference>
<accession>A0A182RIW4</accession>
<feature type="domain" description="FHA" evidence="10">
    <location>
        <begin position="18"/>
        <end position="71"/>
    </location>
</feature>
<dbReference type="PROSITE" id="PS50006">
    <property type="entry name" value="FHA_DOMAIN"/>
    <property type="match status" value="1"/>
</dbReference>
<dbReference type="SUPFAM" id="SSF49879">
    <property type="entry name" value="SMAD/FHA domain"/>
    <property type="match status" value="1"/>
</dbReference>
<feature type="compositionally biased region" description="Low complexity" evidence="9">
    <location>
        <begin position="469"/>
        <end position="484"/>
    </location>
</feature>
<dbReference type="InterPro" id="IPR008984">
    <property type="entry name" value="SMAD_FHA_dom_sf"/>
</dbReference>
<dbReference type="AlphaFoldDB" id="A0A182RIW4"/>
<dbReference type="Pfam" id="PF16508">
    <property type="entry name" value="NIBRIN_BRCT_II"/>
    <property type="match status" value="1"/>
</dbReference>
<dbReference type="CDD" id="cd22667">
    <property type="entry name" value="FHA_NBN"/>
    <property type="match status" value="1"/>
</dbReference>
<feature type="region of interest" description="Disordered" evidence="9">
    <location>
        <begin position="531"/>
        <end position="642"/>
    </location>
</feature>
<keyword evidence="6" id="KW-0539">Nucleus</keyword>
<keyword evidence="4" id="KW-0227">DNA damage</keyword>
<dbReference type="InterPro" id="IPR000253">
    <property type="entry name" value="FHA_dom"/>
</dbReference>
<evidence type="ECO:0000259" key="10">
    <source>
        <dbReference type="PROSITE" id="PS50006"/>
    </source>
</evidence>
<evidence type="ECO:0000256" key="3">
    <source>
        <dbReference type="ARBA" id="ARBA00022454"/>
    </source>
</evidence>
<dbReference type="Gene3D" id="3.40.50.10190">
    <property type="entry name" value="BRCT domain"/>
    <property type="match status" value="1"/>
</dbReference>
<feature type="region of interest" description="Disordered" evidence="9">
    <location>
        <begin position="399"/>
        <end position="510"/>
    </location>
</feature>
<feature type="region of interest" description="Disordered" evidence="9">
    <location>
        <begin position="354"/>
        <end position="382"/>
    </location>
</feature>
<evidence type="ECO:0000256" key="8">
    <source>
        <dbReference type="ARBA" id="ARBA00044757"/>
    </source>
</evidence>
<dbReference type="InterPro" id="IPR032429">
    <property type="entry name" value="Nibrin_BRCT2"/>
</dbReference>
<comment type="similarity">
    <text evidence="8">Belongs to the Nibrin family.</text>
</comment>
<feature type="compositionally biased region" description="Polar residues" evidence="9">
    <location>
        <begin position="368"/>
        <end position="382"/>
    </location>
</feature>
<evidence type="ECO:0000313" key="11">
    <source>
        <dbReference type="EnsemblMetazoa" id="AFUN006180-PA"/>
    </source>
</evidence>
<feature type="compositionally biased region" description="Basic and acidic residues" evidence="9">
    <location>
        <begin position="455"/>
        <end position="468"/>
    </location>
</feature>
<feature type="compositionally biased region" description="Polar residues" evidence="9">
    <location>
        <begin position="631"/>
        <end position="640"/>
    </location>
</feature>
<evidence type="ECO:0000256" key="4">
    <source>
        <dbReference type="ARBA" id="ARBA00022763"/>
    </source>
</evidence>
<dbReference type="Gene3D" id="2.60.200.20">
    <property type="match status" value="1"/>
</dbReference>
<dbReference type="Gene3D" id="3.40.50.10980">
    <property type="entry name" value="Nibrin, BRCT2 domain"/>
    <property type="match status" value="1"/>
</dbReference>
<evidence type="ECO:0000256" key="9">
    <source>
        <dbReference type="SAM" id="MobiDB-lite"/>
    </source>
</evidence>
<dbReference type="FunFam" id="3.40.50.10980:FF:000001">
    <property type="entry name" value="Nibrin"/>
    <property type="match status" value="1"/>
</dbReference>
<keyword evidence="7" id="KW-0131">Cell cycle</keyword>
<feature type="compositionally biased region" description="Basic and acidic residues" evidence="9">
    <location>
        <begin position="413"/>
        <end position="429"/>
    </location>
</feature>
<evidence type="ECO:0000256" key="5">
    <source>
        <dbReference type="ARBA" id="ARBA00023204"/>
    </source>
</evidence>
<dbReference type="SUPFAM" id="SSF52113">
    <property type="entry name" value="BRCT domain"/>
    <property type="match status" value="1"/>
</dbReference>